<proteinExistence type="predicted"/>
<keyword evidence="2" id="KW-1185">Reference proteome</keyword>
<name>A0A6A5YY99_9PLEO</name>
<sequence>MAKLIIAAEAHLNVTIVFNVPNTVQPERRKFDAVSLKFKPALIPPGVTAPTFVQNPQAPDTARMRMAVTYDDKKITRLQLQQRIIADAKKVDWQDLYKLQFS</sequence>
<gene>
    <name evidence="1" type="ORF">BDV96DRAFT_649771</name>
</gene>
<reference evidence="1" key="1">
    <citation type="journal article" date="2020" name="Stud. Mycol.">
        <title>101 Dothideomycetes genomes: a test case for predicting lifestyles and emergence of pathogens.</title>
        <authorList>
            <person name="Haridas S."/>
            <person name="Albert R."/>
            <person name="Binder M."/>
            <person name="Bloem J."/>
            <person name="Labutti K."/>
            <person name="Salamov A."/>
            <person name="Andreopoulos B."/>
            <person name="Baker S."/>
            <person name="Barry K."/>
            <person name="Bills G."/>
            <person name="Bluhm B."/>
            <person name="Cannon C."/>
            <person name="Castanera R."/>
            <person name="Culley D."/>
            <person name="Daum C."/>
            <person name="Ezra D."/>
            <person name="Gonzalez J."/>
            <person name="Henrissat B."/>
            <person name="Kuo A."/>
            <person name="Liang C."/>
            <person name="Lipzen A."/>
            <person name="Lutzoni F."/>
            <person name="Magnuson J."/>
            <person name="Mondo S."/>
            <person name="Nolan M."/>
            <person name="Ohm R."/>
            <person name="Pangilinan J."/>
            <person name="Park H.-J."/>
            <person name="Ramirez L."/>
            <person name="Alfaro M."/>
            <person name="Sun H."/>
            <person name="Tritt A."/>
            <person name="Yoshinaga Y."/>
            <person name="Zwiers L.-H."/>
            <person name="Turgeon B."/>
            <person name="Goodwin S."/>
            <person name="Spatafora J."/>
            <person name="Crous P."/>
            <person name="Grigoriev I."/>
        </authorList>
    </citation>
    <scope>NUCLEOTIDE SEQUENCE</scope>
    <source>
        <strain evidence="1">CBS 627.86</strain>
    </source>
</reference>
<accession>A0A6A5YY99</accession>
<protein>
    <submittedName>
        <fullName evidence="1">Uncharacterized protein</fullName>
    </submittedName>
</protein>
<dbReference type="Proteomes" id="UP000799770">
    <property type="component" value="Unassembled WGS sequence"/>
</dbReference>
<evidence type="ECO:0000313" key="1">
    <source>
        <dbReference type="EMBL" id="KAF2111794.1"/>
    </source>
</evidence>
<organism evidence="1 2">
    <name type="scientific">Lophiotrema nucula</name>
    <dbReference type="NCBI Taxonomy" id="690887"/>
    <lineage>
        <taxon>Eukaryota</taxon>
        <taxon>Fungi</taxon>
        <taxon>Dikarya</taxon>
        <taxon>Ascomycota</taxon>
        <taxon>Pezizomycotina</taxon>
        <taxon>Dothideomycetes</taxon>
        <taxon>Pleosporomycetidae</taxon>
        <taxon>Pleosporales</taxon>
        <taxon>Lophiotremataceae</taxon>
        <taxon>Lophiotrema</taxon>
    </lineage>
</organism>
<evidence type="ECO:0000313" key="2">
    <source>
        <dbReference type="Proteomes" id="UP000799770"/>
    </source>
</evidence>
<dbReference type="AlphaFoldDB" id="A0A6A5YY99"/>
<dbReference type="EMBL" id="ML977333">
    <property type="protein sequence ID" value="KAF2111794.1"/>
    <property type="molecule type" value="Genomic_DNA"/>
</dbReference>